<gene>
    <name evidence="5" type="primary">bamD</name>
    <name evidence="5" type="ORF">L0U88_05210</name>
</gene>
<evidence type="ECO:0000313" key="6">
    <source>
        <dbReference type="Proteomes" id="UP001200145"/>
    </source>
</evidence>
<evidence type="ECO:0000259" key="4">
    <source>
        <dbReference type="Pfam" id="PF13525"/>
    </source>
</evidence>
<dbReference type="Pfam" id="PF13525">
    <property type="entry name" value="YfiO"/>
    <property type="match status" value="1"/>
</dbReference>
<keyword evidence="1" id="KW-0732">Signal</keyword>
<evidence type="ECO:0000256" key="1">
    <source>
        <dbReference type="ARBA" id="ARBA00022729"/>
    </source>
</evidence>
<dbReference type="EMBL" id="JAKEVY010000001">
    <property type="protein sequence ID" value="MCF1714030.1"/>
    <property type="molecule type" value="Genomic_DNA"/>
</dbReference>
<evidence type="ECO:0000256" key="3">
    <source>
        <dbReference type="ARBA" id="ARBA00023237"/>
    </source>
</evidence>
<keyword evidence="2" id="KW-0472">Membrane</keyword>
<dbReference type="RefSeq" id="WP_234864557.1">
    <property type="nucleotide sequence ID" value="NZ_JAKEVY010000001.1"/>
</dbReference>
<protein>
    <submittedName>
        <fullName evidence="5">Outer membrane protein assembly factor BamD</fullName>
    </submittedName>
</protein>
<sequence>MRSILFVCMIALLSTGCSKFAKVQKSTDYDYKLRMADQYFAKKKYMYAQQLYEELFPLLKGGDKFEAVYYNFAYCAYYMRDYMNAENLFKGFVEVFPTSKRAEEMEYMRAYTYYKQSPKVELDQTNTIKAIGLMQAFINTHPGSEKNKEAAAIIDEGRAKLELKEFKSAELYFNLRQYKAAAIAFTNLMENYPDSDKSDTYKLEVIRSYFEYAVLSIDEKKEERFNKVIEQCNEFADRFPESALKAEVSNFLSISQNNIKAIKNEQVKTSA</sequence>
<dbReference type="SUPFAM" id="SSF48452">
    <property type="entry name" value="TPR-like"/>
    <property type="match status" value="1"/>
</dbReference>
<comment type="caution">
    <text evidence="5">The sequence shown here is derived from an EMBL/GenBank/DDBJ whole genome shotgun (WGS) entry which is preliminary data.</text>
</comment>
<name>A0ABS9BFH7_9BACT</name>
<dbReference type="Gene3D" id="1.25.40.10">
    <property type="entry name" value="Tetratricopeptide repeat domain"/>
    <property type="match status" value="1"/>
</dbReference>
<dbReference type="InterPro" id="IPR017689">
    <property type="entry name" value="BamD"/>
</dbReference>
<evidence type="ECO:0000256" key="2">
    <source>
        <dbReference type="ARBA" id="ARBA00023136"/>
    </source>
</evidence>
<keyword evidence="3" id="KW-0998">Cell outer membrane</keyword>
<dbReference type="Proteomes" id="UP001200145">
    <property type="component" value="Unassembled WGS sequence"/>
</dbReference>
<dbReference type="InterPro" id="IPR039565">
    <property type="entry name" value="BamD-like"/>
</dbReference>
<dbReference type="PROSITE" id="PS51257">
    <property type="entry name" value="PROKAR_LIPOPROTEIN"/>
    <property type="match status" value="1"/>
</dbReference>
<accession>A0ABS9BFH7</accession>
<dbReference type="NCBIfam" id="TIGR03302">
    <property type="entry name" value="OM_YfiO"/>
    <property type="match status" value="1"/>
</dbReference>
<proteinExistence type="predicted"/>
<feature type="domain" description="Outer membrane lipoprotein BamD-like" evidence="4">
    <location>
        <begin position="36"/>
        <end position="221"/>
    </location>
</feature>
<organism evidence="5 6">
    <name type="scientific">Flavihumibacter fluminis</name>
    <dbReference type="NCBI Taxonomy" id="2909236"/>
    <lineage>
        <taxon>Bacteria</taxon>
        <taxon>Pseudomonadati</taxon>
        <taxon>Bacteroidota</taxon>
        <taxon>Chitinophagia</taxon>
        <taxon>Chitinophagales</taxon>
        <taxon>Chitinophagaceae</taxon>
        <taxon>Flavihumibacter</taxon>
    </lineage>
</organism>
<evidence type="ECO:0000313" key="5">
    <source>
        <dbReference type="EMBL" id="MCF1714030.1"/>
    </source>
</evidence>
<dbReference type="InterPro" id="IPR011990">
    <property type="entry name" value="TPR-like_helical_dom_sf"/>
</dbReference>
<keyword evidence="6" id="KW-1185">Reference proteome</keyword>
<reference evidence="5 6" key="1">
    <citation type="submission" date="2022-01" db="EMBL/GenBank/DDBJ databases">
        <title>Flavihumibacter sp. nov., isolated from sediment of a river.</title>
        <authorList>
            <person name="Liu H."/>
        </authorList>
    </citation>
    <scope>NUCLEOTIDE SEQUENCE [LARGE SCALE GENOMIC DNA]</scope>
    <source>
        <strain evidence="5 6">RY-1</strain>
    </source>
</reference>